<dbReference type="AlphaFoldDB" id="A0A7K1KJ42"/>
<keyword evidence="2" id="KW-1185">Reference proteome</keyword>
<evidence type="ECO:0000313" key="1">
    <source>
        <dbReference type="EMBL" id="MUM76103.1"/>
    </source>
</evidence>
<evidence type="ECO:0000313" key="2">
    <source>
        <dbReference type="Proteomes" id="UP000461162"/>
    </source>
</evidence>
<comment type="caution">
    <text evidence="1">The sequence shown here is derived from an EMBL/GenBank/DDBJ whole genome shotgun (WGS) entry which is preliminary data.</text>
</comment>
<reference evidence="1 2" key="1">
    <citation type="submission" date="2019-11" db="EMBL/GenBank/DDBJ databases">
        <title>Pseudodesulfovibrio alkaliphilus, sp. nov., an alkaliphilic sulfate-reducing bacteria from mud volcano of Taman peninsula, Russia.</title>
        <authorList>
            <person name="Frolova A."/>
            <person name="Merkel A.Y."/>
            <person name="Slobodkin A.I."/>
        </authorList>
    </citation>
    <scope>NUCLEOTIDE SEQUENCE [LARGE SCALE GENOMIC DNA]</scope>
    <source>
        <strain evidence="1 2">F-1</strain>
    </source>
</reference>
<protein>
    <submittedName>
        <fullName evidence="1">Uncharacterized protein</fullName>
    </submittedName>
</protein>
<dbReference type="RefSeq" id="WP_155931456.1">
    <property type="nucleotide sequence ID" value="NZ_WODC01000001.1"/>
</dbReference>
<sequence>MSYVEEFRAAASRTARWGLGEFALGDADSPLDRAILNELEASSHIPFGERAGKAMTVNFGMFHMLVKKYNMTGCVITMGSVSVEGRALMDAPPARFKSMLAEQSGEENLGSYHLWTTLPGGVILDHAILSSLHREGLAEINPVIPSERVVCAPADALPHGLAYHPAVVGEEFLVASGTIDREAMDYLMGGSFPKQY</sequence>
<name>A0A7K1KJ42_9BACT</name>
<gene>
    <name evidence="1" type="ORF">GKC30_00470</name>
</gene>
<organism evidence="1 2">
    <name type="scientific">Pseudodesulfovibrio alkaliphilus</name>
    <dbReference type="NCBI Taxonomy" id="2661613"/>
    <lineage>
        <taxon>Bacteria</taxon>
        <taxon>Pseudomonadati</taxon>
        <taxon>Thermodesulfobacteriota</taxon>
        <taxon>Desulfovibrionia</taxon>
        <taxon>Desulfovibrionales</taxon>
        <taxon>Desulfovibrionaceae</taxon>
    </lineage>
</organism>
<proteinExistence type="predicted"/>
<dbReference type="Proteomes" id="UP000461162">
    <property type="component" value="Unassembled WGS sequence"/>
</dbReference>
<dbReference type="EMBL" id="WODC01000001">
    <property type="protein sequence ID" value="MUM76103.1"/>
    <property type="molecule type" value="Genomic_DNA"/>
</dbReference>
<accession>A0A7K1KJ42</accession>